<dbReference type="RefSeq" id="WP_128635783.1">
    <property type="nucleotide sequence ID" value="NZ_RRCN01000002.1"/>
</dbReference>
<protein>
    <submittedName>
        <fullName evidence="1">Uncharacterized protein</fullName>
    </submittedName>
</protein>
<proteinExistence type="predicted"/>
<accession>A0A3P3T9I9</accession>
<gene>
    <name evidence="1" type="ORF">EHV15_34425</name>
</gene>
<name>A0A3P3T9I9_9BACL</name>
<dbReference type="OrthoDB" id="2581137at2"/>
<dbReference type="EMBL" id="RRCN01000002">
    <property type="protein sequence ID" value="RRJ54696.1"/>
    <property type="molecule type" value="Genomic_DNA"/>
</dbReference>
<sequence length="294" mass="34145">MKVAFIIESSNRILSGPAKEFYYGKGSRWISAVLDYLKECQFPQEDIYFLSFYNNRIIGFDEVVEHYPLQPSPSKAQQKEFAGKIFNFLEDKYPGAEVDLHVSKNISDHLIPLLKQAGIRFHLFADGVQLGMKPNVYKDLILQARSMKKMKELQKEKERLIAVPEHFTPHEAERILEQFGHLGSQNGFKTLFSELKQHLKAYKQQVRQSLAAKDEFYRTFFKQEAGEELQSFFEQIGSITEMFRRHEQLDTLKAKHGKLVAKFTKCLIKQGYVKNTENQISELLFLLQIALLKG</sequence>
<evidence type="ECO:0000313" key="2">
    <source>
        <dbReference type="Proteomes" id="UP000267017"/>
    </source>
</evidence>
<dbReference type="AlphaFoldDB" id="A0A3P3T9I9"/>
<evidence type="ECO:0000313" key="1">
    <source>
        <dbReference type="EMBL" id="RRJ54696.1"/>
    </source>
</evidence>
<keyword evidence="2" id="KW-1185">Reference proteome</keyword>
<dbReference type="Proteomes" id="UP000267017">
    <property type="component" value="Unassembled WGS sequence"/>
</dbReference>
<comment type="caution">
    <text evidence="1">The sequence shown here is derived from an EMBL/GenBank/DDBJ whole genome shotgun (WGS) entry which is preliminary data.</text>
</comment>
<reference evidence="1 2" key="1">
    <citation type="submission" date="2018-11" db="EMBL/GenBank/DDBJ databases">
        <title>Genome sequencing of Paenibacillus sp. KCOM 3021 (= ChDC PVNT-B20).</title>
        <authorList>
            <person name="Kook J.-K."/>
            <person name="Park S.-N."/>
            <person name="Lim Y.K."/>
        </authorList>
    </citation>
    <scope>NUCLEOTIDE SEQUENCE [LARGE SCALE GENOMIC DNA]</scope>
    <source>
        <strain evidence="1 2">KCOM 3021</strain>
    </source>
</reference>
<organism evidence="1 2">
    <name type="scientific">Paenibacillus oralis</name>
    <dbReference type="NCBI Taxonomy" id="2490856"/>
    <lineage>
        <taxon>Bacteria</taxon>
        <taxon>Bacillati</taxon>
        <taxon>Bacillota</taxon>
        <taxon>Bacilli</taxon>
        <taxon>Bacillales</taxon>
        <taxon>Paenibacillaceae</taxon>
        <taxon>Paenibacillus</taxon>
    </lineage>
</organism>